<feature type="transmembrane region" description="Helical" evidence="1">
    <location>
        <begin position="57"/>
        <end position="75"/>
    </location>
</feature>
<dbReference type="AlphaFoldDB" id="A0A4R7ZMX3"/>
<reference evidence="2 3" key="1">
    <citation type="submission" date="2019-03" db="EMBL/GenBank/DDBJ databases">
        <title>Genomic Encyclopedia of Type Strains, Phase III (KMG-III): the genomes of soil and plant-associated and newly described type strains.</title>
        <authorList>
            <person name="Whitman W."/>
        </authorList>
    </citation>
    <scope>NUCLEOTIDE SEQUENCE [LARGE SCALE GENOMIC DNA]</scope>
    <source>
        <strain evidence="2 3">VKM Ac-2570</strain>
    </source>
</reference>
<dbReference type="EMBL" id="SODF01000002">
    <property type="protein sequence ID" value="TDW19209.1"/>
    <property type="molecule type" value="Genomic_DNA"/>
</dbReference>
<keyword evidence="1" id="KW-1133">Transmembrane helix</keyword>
<protein>
    <recommendedName>
        <fullName evidence="4">Intracellular septation protein A</fullName>
    </recommendedName>
</protein>
<proteinExistence type="predicted"/>
<evidence type="ECO:0008006" key="4">
    <source>
        <dbReference type="Google" id="ProtNLM"/>
    </source>
</evidence>
<evidence type="ECO:0000313" key="2">
    <source>
        <dbReference type="EMBL" id="TDW19209.1"/>
    </source>
</evidence>
<keyword evidence="1" id="KW-0812">Transmembrane</keyword>
<feature type="transmembrane region" description="Helical" evidence="1">
    <location>
        <begin position="172"/>
        <end position="190"/>
    </location>
</feature>
<dbReference type="OrthoDB" id="4544430at2"/>
<dbReference type="RefSeq" id="WP_134122093.1">
    <property type="nucleotide sequence ID" value="NZ_SODF01000002.1"/>
</dbReference>
<feature type="transmembrane region" description="Helical" evidence="1">
    <location>
        <begin position="87"/>
        <end position="106"/>
    </location>
</feature>
<feature type="transmembrane region" description="Helical" evidence="1">
    <location>
        <begin position="7"/>
        <end position="26"/>
    </location>
</feature>
<comment type="caution">
    <text evidence="2">The sequence shown here is derived from an EMBL/GenBank/DDBJ whole genome shotgun (WGS) entry which is preliminary data.</text>
</comment>
<keyword evidence="3" id="KW-1185">Reference proteome</keyword>
<feature type="transmembrane region" description="Helical" evidence="1">
    <location>
        <begin position="139"/>
        <end position="160"/>
    </location>
</feature>
<evidence type="ECO:0000256" key="1">
    <source>
        <dbReference type="SAM" id="Phobius"/>
    </source>
</evidence>
<dbReference type="Proteomes" id="UP000295447">
    <property type="component" value="Unassembled WGS sequence"/>
</dbReference>
<sequence length="205" mass="22068">MRKLLTGLLWDVGLPIVVYYAGRILGYDVFPSLAAAAGAALLRVAFVAVVQRRLNGIAAVVGGTFALLLVVSLLTGDPRILLAKESVLSGAAGLLLVGSCLIRRPLVYTLARKANAGKPEVLADWDARWPNDPAFRKHFTSLTAVFGGVLLADAIIRLVLVYTLPVNTMANLSPLMHIAALGLLVSWALWHRNRRQHATEQTTAQ</sequence>
<accession>A0A4R7ZMX3</accession>
<keyword evidence="1" id="KW-0472">Membrane</keyword>
<dbReference type="NCBIfam" id="NF041646">
    <property type="entry name" value="VC0807_fam"/>
    <property type="match status" value="1"/>
</dbReference>
<evidence type="ECO:0000313" key="3">
    <source>
        <dbReference type="Proteomes" id="UP000295447"/>
    </source>
</evidence>
<gene>
    <name evidence="2" type="ORF">EV650_5814</name>
</gene>
<feature type="transmembrane region" description="Helical" evidence="1">
    <location>
        <begin position="32"/>
        <end position="50"/>
    </location>
</feature>
<name>A0A4R7ZMX3_9ACTN</name>
<organism evidence="2 3">
    <name type="scientific">Kribbella kalugense</name>
    <dbReference type="NCBI Taxonomy" id="2512221"/>
    <lineage>
        <taxon>Bacteria</taxon>
        <taxon>Bacillati</taxon>
        <taxon>Actinomycetota</taxon>
        <taxon>Actinomycetes</taxon>
        <taxon>Propionibacteriales</taxon>
        <taxon>Kribbellaceae</taxon>
        <taxon>Kribbella</taxon>
    </lineage>
</organism>